<evidence type="ECO:0000313" key="2">
    <source>
        <dbReference type="EMBL" id="SES42035.1"/>
    </source>
</evidence>
<feature type="region of interest" description="Disordered" evidence="1">
    <location>
        <begin position="1"/>
        <end position="68"/>
    </location>
</feature>
<evidence type="ECO:0000256" key="1">
    <source>
        <dbReference type="SAM" id="MobiDB-lite"/>
    </source>
</evidence>
<evidence type="ECO:0000313" key="3">
    <source>
        <dbReference type="Proteomes" id="UP000182584"/>
    </source>
</evidence>
<accession>A0A1H9X7D3</accession>
<proteinExistence type="predicted"/>
<sequence length="115" mass="13158">MANKFKELMRESAASEAQALAAAKEKKSSLKAPETKEPVKKEPKEEKPPKEKAEKKKNLGGRPKNADRGLACRKQYTLTLEEDTYQTFLNMAREEKLSFAKFMEKAAFEYIENNK</sequence>
<dbReference type="OrthoDB" id="9935929at2"/>
<feature type="compositionally biased region" description="Basic and acidic residues" evidence="1">
    <location>
        <begin position="1"/>
        <end position="10"/>
    </location>
</feature>
<gene>
    <name evidence="2" type="ORF">SAMN04487884_1477</name>
</gene>
<organism evidence="2 3">
    <name type="scientific">Butyrivibrio fibrisolvens</name>
    <dbReference type="NCBI Taxonomy" id="831"/>
    <lineage>
        <taxon>Bacteria</taxon>
        <taxon>Bacillati</taxon>
        <taxon>Bacillota</taxon>
        <taxon>Clostridia</taxon>
        <taxon>Lachnospirales</taxon>
        <taxon>Lachnospiraceae</taxon>
        <taxon>Butyrivibrio</taxon>
    </lineage>
</organism>
<dbReference type="Proteomes" id="UP000182584">
    <property type="component" value="Unassembled WGS sequence"/>
</dbReference>
<dbReference type="EMBL" id="FOGJ01000047">
    <property type="protein sequence ID" value="SES42035.1"/>
    <property type="molecule type" value="Genomic_DNA"/>
</dbReference>
<feature type="compositionally biased region" description="Low complexity" evidence="1">
    <location>
        <begin position="11"/>
        <end position="22"/>
    </location>
</feature>
<dbReference type="RefSeq" id="WP_074759008.1">
    <property type="nucleotide sequence ID" value="NZ_FOGJ01000047.1"/>
</dbReference>
<reference evidence="2 3" key="1">
    <citation type="submission" date="2016-10" db="EMBL/GenBank/DDBJ databases">
        <authorList>
            <person name="de Groot N.N."/>
        </authorList>
    </citation>
    <scope>NUCLEOTIDE SEQUENCE [LARGE SCALE GENOMIC DNA]</scope>
    <source>
        <strain evidence="2 3">AR40</strain>
    </source>
</reference>
<feature type="compositionally biased region" description="Basic and acidic residues" evidence="1">
    <location>
        <begin position="23"/>
        <end position="57"/>
    </location>
</feature>
<dbReference type="AlphaFoldDB" id="A0A1H9X7D3"/>
<name>A0A1H9X7D3_BUTFI</name>
<protein>
    <submittedName>
        <fullName evidence="2">Uncharacterized protein</fullName>
    </submittedName>
</protein>